<dbReference type="CDD" id="cd01644">
    <property type="entry name" value="RT_pepA17"/>
    <property type="match status" value="1"/>
</dbReference>
<keyword evidence="1" id="KW-0479">Metal-binding</keyword>
<reference evidence="7" key="1">
    <citation type="submission" date="2025-08" db="UniProtKB">
        <authorList>
            <consortium name="RefSeq"/>
        </authorList>
    </citation>
    <scope>IDENTIFICATION</scope>
    <source>
        <strain evidence="7">Wakin</strain>
        <tissue evidence="7">Muscle</tissue>
    </source>
</reference>
<evidence type="ECO:0000256" key="1">
    <source>
        <dbReference type="PROSITE-ProRule" id="PRU00047"/>
    </source>
</evidence>
<dbReference type="InterPro" id="IPR036397">
    <property type="entry name" value="RNaseH_sf"/>
</dbReference>
<dbReference type="GO" id="GO:0003676">
    <property type="term" value="F:nucleic acid binding"/>
    <property type="evidence" value="ECO:0007669"/>
    <property type="project" value="InterPro"/>
</dbReference>
<dbReference type="Proteomes" id="UP000515129">
    <property type="component" value="Unplaced"/>
</dbReference>
<dbReference type="KEGG" id="caua:113072998"/>
<dbReference type="GO" id="GO:0008270">
    <property type="term" value="F:zinc ion binding"/>
    <property type="evidence" value="ECO:0007669"/>
    <property type="project" value="UniProtKB-KW"/>
</dbReference>
<dbReference type="Gene3D" id="3.30.420.10">
    <property type="entry name" value="Ribonuclease H-like superfamily/Ribonuclease H"/>
    <property type="match status" value="1"/>
</dbReference>
<dbReference type="OrthoDB" id="10051210at2759"/>
<protein>
    <submittedName>
        <fullName evidence="7">Uncharacterized protein LOC113072998 isoform X1</fullName>
    </submittedName>
</protein>
<dbReference type="Pfam" id="PF03564">
    <property type="entry name" value="DUF1759"/>
    <property type="match status" value="1"/>
</dbReference>
<feature type="region of interest" description="Disordered" evidence="3">
    <location>
        <begin position="21"/>
        <end position="44"/>
    </location>
</feature>
<evidence type="ECO:0000313" key="6">
    <source>
        <dbReference type="Proteomes" id="UP000515129"/>
    </source>
</evidence>
<dbReference type="InterPro" id="IPR041588">
    <property type="entry name" value="Integrase_H2C2"/>
</dbReference>
<evidence type="ECO:0000259" key="5">
    <source>
        <dbReference type="PROSITE" id="PS50994"/>
    </source>
</evidence>
<dbReference type="InterPro" id="IPR005312">
    <property type="entry name" value="DUF1759"/>
</dbReference>
<evidence type="ECO:0000256" key="3">
    <source>
        <dbReference type="SAM" id="MobiDB-lite"/>
    </source>
</evidence>
<feature type="coiled-coil region" evidence="2">
    <location>
        <begin position="225"/>
        <end position="259"/>
    </location>
</feature>
<dbReference type="InterPro" id="IPR001584">
    <property type="entry name" value="Integrase_cat-core"/>
</dbReference>
<dbReference type="SUPFAM" id="SSF56672">
    <property type="entry name" value="DNA/RNA polymerases"/>
    <property type="match status" value="1"/>
</dbReference>
<organism evidence="6 7">
    <name type="scientific">Carassius auratus</name>
    <name type="common">Goldfish</name>
    <dbReference type="NCBI Taxonomy" id="7957"/>
    <lineage>
        <taxon>Eukaryota</taxon>
        <taxon>Metazoa</taxon>
        <taxon>Chordata</taxon>
        <taxon>Craniata</taxon>
        <taxon>Vertebrata</taxon>
        <taxon>Euteleostomi</taxon>
        <taxon>Actinopterygii</taxon>
        <taxon>Neopterygii</taxon>
        <taxon>Teleostei</taxon>
        <taxon>Ostariophysi</taxon>
        <taxon>Cypriniformes</taxon>
        <taxon>Cyprinidae</taxon>
        <taxon>Cyprininae</taxon>
        <taxon>Carassius</taxon>
    </lineage>
</organism>
<dbReference type="Pfam" id="PF18701">
    <property type="entry name" value="DUF5641"/>
    <property type="match status" value="1"/>
</dbReference>
<keyword evidence="1" id="KW-0863">Zinc-finger</keyword>
<keyword evidence="2" id="KW-0175">Coiled coil</keyword>
<dbReference type="RefSeq" id="XP_026101661.1">
    <property type="nucleotide sequence ID" value="XM_026245876.1"/>
</dbReference>
<dbReference type="SUPFAM" id="SSF53098">
    <property type="entry name" value="Ribonuclease H-like"/>
    <property type="match status" value="1"/>
</dbReference>
<dbReference type="SMART" id="SM00343">
    <property type="entry name" value="ZnF_C2HC"/>
    <property type="match status" value="2"/>
</dbReference>
<gene>
    <name evidence="7" type="primary">LOC113072998</name>
</gene>
<dbReference type="Pfam" id="PF05380">
    <property type="entry name" value="Peptidase_A17"/>
    <property type="match status" value="1"/>
</dbReference>
<dbReference type="InterPro" id="IPR040676">
    <property type="entry name" value="DUF5641"/>
</dbReference>
<dbReference type="PANTHER" id="PTHR47331">
    <property type="entry name" value="PHD-TYPE DOMAIN-CONTAINING PROTEIN"/>
    <property type="match status" value="1"/>
</dbReference>
<dbReference type="InterPro" id="IPR012337">
    <property type="entry name" value="RNaseH-like_sf"/>
</dbReference>
<feature type="compositionally biased region" description="Basic and acidic residues" evidence="3">
    <location>
        <begin position="34"/>
        <end position="44"/>
    </location>
</feature>
<keyword evidence="6" id="KW-1185">Reference proteome</keyword>
<dbReference type="InterPro" id="IPR043502">
    <property type="entry name" value="DNA/RNA_pol_sf"/>
</dbReference>
<accession>A0A6P6N044</accession>
<proteinExistence type="predicted"/>
<dbReference type="PANTHER" id="PTHR47331:SF5">
    <property type="entry name" value="RIBONUCLEASE H"/>
    <property type="match status" value="1"/>
</dbReference>
<dbReference type="GeneID" id="113072998"/>
<evidence type="ECO:0000259" key="4">
    <source>
        <dbReference type="PROSITE" id="PS50158"/>
    </source>
</evidence>
<dbReference type="InterPro" id="IPR008042">
    <property type="entry name" value="Retrotrans_Pao"/>
</dbReference>
<dbReference type="GO" id="GO:0015074">
    <property type="term" value="P:DNA integration"/>
    <property type="evidence" value="ECO:0007669"/>
    <property type="project" value="InterPro"/>
</dbReference>
<dbReference type="PROSITE" id="PS50994">
    <property type="entry name" value="INTEGRASE"/>
    <property type="match status" value="1"/>
</dbReference>
<dbReference type="InterPro" id="IPR001878">
    <property type="entry name" value="Znf_CCHC"/>
</dbReference>
<dbReference type="Pfam" id="PF17921">
    <property type="entry name" value="Integrase_H2C2"/>
    <property type="match status" value="1"/>
</dbReference>
<feature type="domain" description="CCHC-type" evidence="4">
    <location>
        <begin position="602"/>
        <end position="615"/>
    </location>
</feature>
<evidence type="ECO:0000313" key="7">
    <source>
        <dbReference type="RefSeq" id="XP_026101661.1"/>
    </source>
</evidence>
<feature type="domain" description="Integrase catalytic" evidence="5">
    <location>
        <begin position="1658"/>
        <end position="1847"/>
    </location>
</feature>
<dbReference type="PROSITE" id="PS50158">
    <property type="entry name" value="ZF_CCHC"/>
    <property type="match status" value="1"/>
</dbReference>
<evidence type="ECO:0000256" key="2">
    <source>
        <dbReference type="SAM" id="Coils"/>
    </source>
</evidence>
<keyword evidence="1" id="KW-0862">Zinc</keyword>
<sequence length="1976" mass="225552">MMTDEGSNLCTPVKEIKVLKAAQNKETDDEIEDRSEVEKRNEVRRSVRERVSTEKMLAYQREESEKAEKRLMHAYEKWKDEARKARGLLKTDITESQLASIIDILENERETVMNAYIKVRSYATPPTDTRRRIDACDAVTKDIVKIAYERISGVDGDFDSEQVKGRLRELLDRDYARSIYGSTVSHISSKSSTPISQPSVNSILMAKRIEAAAELAAKEAEYATIMEEKEQREKIQLLEEKQRKELDAQRSEFERLQAVKEVRAAKARLEVYDKEETTHSTNQNDELLQPVSIYTHKHVYSSSVKPTLNERVSSPTPNVDVSYLAQAVQDSITLNRLPMPEPTVFTGDPIHFIEWKASFQSLIDKRHISSADKLYYLKKYIAGSALKTLEGIFYRNDEEAYKDAWKRLQDRYGQPFTIQRAFREKLANWPRIQPKDSEGLRNFSDFLTTCKDAMPHVKGLEILNDCEENRKLVSKIPDWAAARWNRQATQTLSETQDFPSFQDFAHFMSIEAEVACNPVTSFHTLHVSEANKEKHNLKVSKNKASVFHTKLVTQHENPKLTSKITKPCLFCQGSEHQIHDCSKFTARSLEERRQFIKDTKLCYGCLRLGHNARDCHSRHSCNTCKRRHPTCLHDDGFIRKLKSSSLQGPENAHEKVTTSLSVESGCTSANTSMIVPVWLSSQNNPVSEKLVYALLDTQSDTVFIEYAVSQSLKVDSCPVTLKLTTMVGKDSLILSERVSGLRVRGFNSPLVLDLPAAYTKECIPADRAHIPTRETARCWKHLAPLIDKIPPLQDCEVGLLIGYNCSRALAPREVILGAENEPYAVRTDLGWSIVGPSLTHHESQSSLTMCHRVSIKEIPAVTPTDVIKVLESDFKDTEEKTRVVSQDDIMFLNKLGESIRMNKDSHLEMPLPFKRRPCLPNNEPLAVTRLQHLKRRLMKNQEYREHYVKFMEDVIENGDAERVIDEGKEGEKWYIPHHGVYHSKKPGKLRVVFDCSARFKGTCLNDHLLVGPDLITSLTGILLRFRQYPVALMCDIERMFHQFHVDKADRDYLRFLWWRNGDFNSQPQTFRMRVHLFGASSSPGCANYGLKHLAREGEHLYPLGSQFIMQDFYMDDGVSSVESAEKAIKLAQEARQLCALGGLRLHKFASNDKAVLETIPPSECAVDVTSVNLSLTDQSLERALGIYWHLEHDHFKFCVIIKDQPATRRGILSTVASLFDPLGFLAPFLLKGKAVLQEMCRNGMGWDEPLPDDLQLGWEHWKTDLLNLEKIQVPRCIVPAAFGTIMMREIHHFSDASMRGYGQCSYLRVKNEQGDIHCSLLMAKSRVAPLKVTTIPRLELTAAVVSVAVNDMLKEEMNLGDAEAYFWTDSQVVLGYINNEARRFHTFVANRVQRIHRTTTPQQWRYIPSDENPADYASRGLSVNDLVTSSWFRGPDILWEQQIPSPVDVNPQLPIGDPEVKKAQSLNTQTLQYSCLSNRFTNMSSWSKVIQAVARLLRRVRKDKSTDHSTVAEREDAKCIIIKDLQSQIYAEEIALLRKGKQLPRSSRLYNLNAFVDHNGLLKVGGRLCDASVPNSVKHPVLIPKEHHLTKLLIADCHEKTAHQGKGLTINEIRSRGFWITGVNRTVASFIRQCVRCRKLRRPTEEQKMANLPSERIDPSPPFTYSGMDVFGPFITRQGRKSYKRYGLLFTCFCCRAIHIEMLDDMSTDAFINGLRCFIAIRGAVNQIRCDQGTNFIGAKNELTKAMEEIDTNRLVTFLAEKQCDFVFNAPHASHTGGVWERQIRTVRSVLRSTLSQSSGRLDDSSLRTFFYEAMAIVNSRPLTVDNLSDPCSPEPLTPNHLLTLKTTQALPPPGKFVREDLYGRKRWRHVQYLAEQFWGRWRKEYVSNIATRQCWLSPRRNMQAGDIVLEKADDLPRNEWRLAEVIETVVDKDGLVKRVKIRFGDRNLGKDGKRLNKPSLVERPVQKLVLLLEAH</sequence>
<dbReference type="Gene3D" id="1.10.340.70">
    <property type="match status" value="1"/>
</dbReference>
<name>A0A6P6N044_CARAU</name>